<dbReference type="InterPro" id="IPR029068">
    <property type="entry name" value="Glyas_Bleomycin-R_OHBP_Dase"/>
</dbReference>
<keyword evidence="2" id="KW-0456">Lyase</keyword>
<feature type="domain" description="VOC" evidence="1">
    <location>
        <begin position="6"/>
        <end position="116"/>
    </location>
</feature>
<dbReference type="Proteomes" id="UP000189545">
    <property type="component" value="Chromosome"/>
</dbReference>
<accession>A0A1S6HJI2</accession>
<dbReference type="InterPro" id="IPR004360">
    <property type="entry name" value="Glyas_Fos-R_dOase_dom"/>
</dbReference>
<protein>
    <submittedName>
        <fullName evidence="2">Lactoylglutathione lyase family protein</fullName>
    </submittedName>
</protein>
<evidence type="ECO:0000313" key="3">
    <source>
        <dbReference type="Proteomes" id="UP000189545"/>
    </source>
</evidence>
<dbReference type="RefSeq" id="WP_077751003.1">
    <property type="nucleotide sequence ID" value="NZ_CP014782.1"/>
</dbReference>
<dbReference type="OrthoDB" id="9792323at2"/>
<evidence type="ECO:0000259" key="1">
    <source>
        <dbReference type="PROSITE" id="PS51819"/>
    </source>
</evidence>
<gene>
    <name evidence="2" type="ORF">Sps_00477</name>
</gene>
<dbReference type="Pfam" id="PF00903">
    <property type="entry name" value="Glyoxalase"/>
    <property type="match status" value="1"/>
</dbReference>
<dbReference type="EMBL" id="CP014782">
    <property type="protein sequence ID" value="AQS35681.1"/>
    <property type="molecule type" value="Genomic_DNA"/>
</dbReference>
<reference evidence="2 3" key="1">
    <citation type="submission" date="2016-03" db="EMBL/GenBank/DDBJ databases">
        <title>Complete genome sequence of Shewanella psychrophila WP2, a deep sea bacterium isolated from west Pacific sediment.</title>
        <authorList>
            <person name="Xu G."/>
            <person name="Jian H."/>
        </authorList>
    </citation>
    <scope>NUCLEOTIDE SEQUENCE [LARGE SCALE GENOMIC DNA]</scope>
    <source>
        <strain evidence="2 3">WP2</strain>
    </source>
</reference>
<dbReference type="Gene3D" id="3.10.180.10">
    <property type="entry name" value="2,3-Dihydroxybiphenyl 1,2-Dioxygenase, domain 1"/>
    <property type="match status" value="1"/>
</dbReference>
<proteinExistence type="predicted"/>
<dbReference type="GO" id="GO:0016829">
    <property type="term" value="F:lyase activity"/>
    <property type="evidence" value="ECO:0007669"/>
    <property type="project" value="UniProtKB-KW"/>
</dbReference>
<dbReference type="PANTHER" id="PTHR33993">
    <property type="entry name" value="GLYOXALASE-RELATED"/>
    <property type="match status" value="1"/>
</dbReference>
<dbReference type="PROSITE" id="PS51819">
    <property type="entry name" value="VOC"/>
    <property type="match status" value="1"/>
</dbReference>
<evidence type="ECO:0000313" key="2">
    <source>
        <dbReference type="EMBL" id="AQS35681.1"/>
    </source>
</evidence>
<dbReference type="InterPro" id="IPR052164">
    <property type="entry name" value="Anthracycline_SecMetBiosynth"/>
</dbReference>
<dbReference type="InterPro" id="IPR037523">
    <property type="entry name" value="VOC_core"/>
</dbReference>
<dbReference type="PANTHER" id="PTHR33993:SF1">
    <property type="entry name" value="GLYOXALASE FAMILY PROTEIN"/>
    <property type="match status" value="1"/>
</dbReference>
<keyword evidence="3" id="KW-1185">Reference proteome</keyword>
<dbReference type="AlphaFoldDB" id="A0A1S6HJI2"/>
<dbReference type="KEGG" id="spsw:Sps_00477"/>
<name>A0A1S6HJI2_9GAMM</name>
<sequence length="116" mass="12888">MTAHHSINYIEMPVKDISATKQFFGQVFDWEFVDYGPEYTCFTNAGIAGGFFLSEQIFDLAKGTPLVVLYSAQLEASMARIEGAGGEISKAIFSFPGGRRFHFKDPSGNEFAIWSE</sequence>
<dbReference type="CDD" id="cd07247">
    <property type="entry name" value="SgaA_N_like"/>
    <property type="match status" value="1"/>
</dbReference>
<dbReference type="SUPFAM" id="SSF54593">
    <property type="entry name" value="Glyoxalase/Bleomycin resistance protein/Dihydroxybiphenyl dioxygenase"/>
    <property type="match status" value="1"/>
</dbReference>
<dbReference type="STRING" id="225848.Sps_00477"/>
<organism evidence="2 3">
    <name type="scientific">Shewanella psychrophila</name>
    <dbReference type="NCBI Taxonomy" id="225848"/>
    <lineage>
        <taxon>Bacteria</taxon>
        <taxon>Pseudomonadati</taxon>
        <taxon>Pseudomonadota</taxon>
        <taxon>Gammaproteobacteria</taxon>
        <taxon>Alteromonadales</taxon>
        <taxon>Shewanellaceae</taxon>
        <taxon>Shewanella</taxon>
    </lineage>
</organism>